<dbReference type="Proteomes" id="UP000641588">
    <property type="component" value="Unassembled WGS sequence"/>
</dbReference>
<dbReference type="PANTHER" id="PTHR21064">
    <property type="entry name" value="AMINOGLYCOSIDE PHOSPHOTRANSFERASE DOMAIN-CONTAINING PROTEIN-RELATED"/>
    <property type="match status" value="1"/>
</dbReference>
<sequence length="358" mass="41377">MGTSGHLTNDVLFAIKHLSDWFPIGKLKGVGRKLGGSYNLNIKVETSQGEFVVRVLNSSNTEEHLRYTQKAFTVLGKHGVPVLNPILTLSGDPFVYYREKLLQVTRFIRADAFKYRPDQVRASAQMLSVFHQSLKNTIAGPDPSWSFYRSNDYFKNAIGLLKGMSDIPEYELYKVEKLAEDILEAWEKSQDALPTAILHGDWHFWNQLYKADEVYRVMDFDFIQQGKRVHDIAYSLWAIYILMPGYSKTFDELFIKGYANLTDEEVKILPVAIAKVSLFFLCQSAYSSTPKEKWRRQFRKQMPLIQWLLSDGEQRMYELVHGKKEETILEPEDEESDIETNIEADLESDSESDLEELE</sequence>
<reference evidence="4" key="1">
    <citation type="submission" date="2019-10" db="EMBL/GenBank/DDBJ databases">
        <title>Description of Paenibacillus glebae sp. nov.</title>
        <authorList>
            <person name="Carlier A."/>
            <person name="Qi S."/>
        </authorList>
    </citation>
    <scope>NUCLEOTIDE SEQUENCE</scope>
    <source>
        <strain evidence="4">LMG 31456</strain>
    </source>
</reference>
<name>A0A972K1H0_9BACL</name>
<comment type="similarity">
    <text evidence="1">Belongs to the pseudomonas-type ThrB family.</text>
</comment>
<protein>
    <submittedName>
        <fullName evidence="4">Phosphotransferase</fullName>
    </submittedName>
</protein>
<feature type="region of interest" description="Disordered" evidence="2">
    <location>
        <begin position="325"/>
        <end position="358"/>
    </location>
</feature>
<dbReference type="Pfam" id="PF01636">
    <property type="entry name" value="APH"/>
    <property type="match status" value="1"/>
</dbReference>
<dbReference type="EMBL" id="WHOD01000065">
    <property type="protein sequence ID" value="NOU94840.1"/>
    <property type="molecule type" value="Genomic_DNA"/>
</dbReference>
<dbReference type="AlphaFoldDB" id="A0A972K1H0"/>
<dbReference type="RefSeq" id="WP_171653055.1">
    <property type="nucleotide sequence ID" value="NZ_WHOD01000065.1"/>
</dbReference>
<feature type="compositionally biased region" description="Acidic residues" evidence="2">
    <location>
        <begin position="328"/>
        <end position="358"/>
    </location>
</feature>
<evidence type="ECO:0000313" key="5">
    <source>
        <dbReference type="Proteomes" id="UP000641588"/>
    </source>
</evidence>
<evidence type="ECO:0000256" key="1">
    <source>
        <dbReference type="ARBA" id="ARBA00038240"/>
    </source>
</evidence>
<organism evidence="4 5">
    <name type="scientific">Paenibacillus foliorum</name>
    <dbReference type="NCBI Taxonomy" id="2654974"/>
    <lineage>
        <taxon>Bacteria</taxon>
        <taxon>Bacillati</taxon>
        <taxon>Bacillota</taxon>
        <taxon>Bacilli</taxon>
        <taxon>Bacillales</taxon>
        <taxon>Paenibacillaceae</taxon>
        <taxon>Paenibacillus</taxon>
    </lineage>
</organism>
<feature type="domain" description="Aminoglycoside phosphotransferase" evidence="3">
    <location>
        <begin position="35"/>
        <end position="259"/>
    </location>
</feature>
<gene>
    <name evidence="4" type="ORF">GC093_16665</name>
</gene>
<dbReference type="Gene3D" id="3.30.200.20">
    <property type="entry name" value="Phosphorylase Kinase, domain 1"/>
    <property type="match status" value="1"/>
</dbReference>
<dbReference type="PANTHER" id="PTHR21064:SF6">
    <property type="entry name" value="AMINOGLYCOSIDE PHOSPHOTRANSFERASE DOMAIN-CONTAINING PROTEIN"/>
    <property type="match status" value="1"/>
</dbReference>
<dbReference type="GO" id="GO:0019202">
    <property type="term" value="F:amino acid kinase activity"/>
    <property type="evidence" value="ECO:0007669"/>
    <property type="project" value="TreeGrafter"/>
</dbReference>
<evidence type="ECO:0000256" key="2">
    <source>
        <dbReference type="SAM" id="MobiDB-lite"/>
    </source>
</evidence>
<evidence type="ECO:0000259" key="3">
    <source>
        <dbReference type="Pfam" id="PF01636"/>
    </source>
</evidence>
<proteinExistence type="inferred from homology"/>
<dbReference type="SUPFAM" id="SSF56112">
    <property type="entry name" value="Protein kinase-like (PK-like)"/>
    <property type="match status" value="1"/>
</dbReference>
<keyword evidence="5" id="KW-1185">Reference proteome</keyword>
<dbReference type="InterPro" id="IPR011009">
    <property type="entry name" value="Kinase-like_dom_sf"/>
</dbReference>
<dbReference type="Gene3D" id="3.90.1200.10">
    <property type="match status" value="1"/>
</dbReference>
<evidence type="ECO:0000313" key="4">
    <source>
        <dbReference type="EMBL" id="NOU94840.1"/>
    </source>
</evidence>
<accession>A0A972K1H0</accession>
<comment type="caution">
    <text evidence="4">The sequence shown here is derived from an EMBL/GenBank/DDBJ whole genome shotgun (WGS) entry which is preliminary data.</text>
</comment>
<dbReference type="InterPro" id="IPR002575">
    <property type="entry name" value="Aminoglycoside_PTrfase"/>
</dbReference>
<dbReference type="InterPro" id="IPR050249">
    <property type="entry name" value="Pseudomonas-type_ThrB"/>
</dbReference>